<dbReference type="SUPFAM" id="SSF53098">
    <property type="entry name" value="Ribonuclease H-like"/>
    <property type="match status" value="1"/>
</dbReference>
<evidence type="ECO:0008006" key="3">
    <source>
        <dbReference type="Google" id="ProtNLM"/>
    </source>
</evidence>
<dbReference type="PANTHER" id="PTHR31511:SF12">
    <property type="entry name" value="RHO TERMINATION FACTOR N-TERMINAL DOMAIN-CONTAINING PROTEIN"/>
    <property type="match status" value="1"/>
</dbReference>
<reference evidence="1 2" key="1">
    <citation type="submission" date="2016-03" db="EMBL/GenBank/DDBJ databases">
        <title>Trachymyrmex septentrionalis WGS genome.</title>
        <authorList>
            <person name="Nygaard S."/>
            <person name="Hu H."/>
            <person name="Boomsma J."/>
            <person name="Zhang G."/>
        </authorList>
    </citation>
    <scope>NUCLEOTIDE SEQUENCE [LARGE SCALE GENOMIC DNA]</scope>
    <source>
        <strain evidence="1">Tsep2-gDNA-1</strain>
        <tissue evidence="1">Whole body</tissue>
    </source>
</reference>
<dbReference type="AlphaFoldDB" id="A0A195FXA0"/>
<dbReference type="EMBL" id="KQ981204">
    <property type="protein sequence ID" value="KYN44942.1"/>
    <property type="molecule type" value="Genomic_DNA"/>
</dbReference>
<dbReference type="GO" id="GO:0071897">
    <property type="term" value="P:DNA biosynthetic process"/>
    <property type="evidence" value="ECO:0007669"/>
    <property type="project" value="UniProtKB-ARBA"/>
</dbReference>
<name>A0A195FXA0_9HYME</name>
<dbReference type="Gene3D" id="3.30.420.10">
    <property type="entry name" value="Ribonuclease H-like superfamily/Ribonuclease H"/>
    <property type="match status" value="1"/>
</dbReference>
<dbReference type="STRING" id="34720.A0A195FXA0"/>
<keyword evidence="2" id="KW-1185">Reference proteome</keyword>
<organism evidence="1 2">
    <name type="scientific">Trachymyrmex septentrionalis</name>
    <dbReference type="NCBI Taxonomy" id="34720"/>
    <lineage>
        <taxon>Eukaryota</taxon>
        <taxon>Metazoa</taxon>
        <taxon>Ecdysozoa</taxon>
        <taxon>Arthropoda</taxon>
        <taxon>Hexapoda</taxon>
        <taxon>Insecta</taxon>
        <taxon>Pterygota</taxon>
        <taxon>Neoptera</taxon>
        <taxon>Endopterygota</taxon>
        <taxon>Hymenoptera</taxon>
        <taxon>Apocrita</taxon>
        <taxon>Aculeata</taxon>
        <taxon>Formicoidea</taxon>
        <taxon>Formicidae</taxon>
        <taxon>Myrmicinae</taxon>
        <taxon>Trachymyrmex</taxon>
    </lineage>
</organism>
<dbReference type="GO" id="GO:0003676">
    <property type="term" value="F:nucleic acid binding"/>
    <property type="evidence" value="ECO:0007669"/>
    <property type="project" value="InterPro"/>
</dbReference>
<evidence type="ECO:0000313" key="1">
    <source>
        <dbReference type="EMBL" id="KYN44942.1"/>
    </source>
</evidence>
<dbReference type="PANTHER" id="PTHR31511">
    <property type="entry name" value="PROTEIN CBG23764"/>
    <property type="match status" value="1"/>
</dbReference>
<dbReference type="InterPro" id="IPR012337">
    <property type="entry name" value="RNaseH-like_sf"/>
</dbReference>
<gene>
    <name evidence="1" type="ORF">ALC56_00594</name>
</gene>
<dbReference type="GO" id="GO:0042575">
    <property type="term" value="C:DNA polymerase complex"/>
    <property type="evidence" value="ECO:0007669"/>
    <property type="project" value="UniProtKB-ARBA"/>
</dbReference>
<accession>A0A195FXA0</accession>
<sequence>MLYGREDHPVFLLQSVVISTYRRGNDCVTWFTEELKNLAHNVETILSANVPMADFTRYNWQKFNSATHCHICEKHSNCNLNYKNSYCILIVFHNLSDYDAYFIIKDIVTAYKGRTELLPIIKNKYILFSKYVYSIKNDQKKTCIKLRFIDSFKFFSISLEKLASVNVWQRFSIQTLGEYNDLYLKIDVLLLADIFENFWGSCIISYGLDLAYYYTLLMYFDNLYSWAMCQPLLYANFRWVEVDNFVVTTIAMIDSSTNYVLGVDLEYAQHLHQLNTNFRTLANEFEKNLFKLMNNAVFGKIIENVRNHVDVRLVTHWDGVEAMIAKPNFHSRNVFIEMKFDKPIYVGMCILDISDNAYDIPPANKKVPGLIKDENKTINFLTKSEKYCASWLSAYHHGLQWEDGMIPYSTAKCLITMTVIGAKENDDDKVLIYVKGREKREWLADIFDSDNLTIETLDTDYEDIDSLHNLDVTNTMRCV</sequence>
<dbReference type="InterPro" id="IPR036397">
    <property type="entry name" value="RNaseH_sf"/>
</dbReference>
<dbReference type="SUPFAM" id="SSF56672">
    <property type="entry name" value="DNA/RNA polymerases"/>
    <property type="match status" value="1"/>
</dbReference>
<evidence type="ECO:0000313" key="2">
    <source>
        <dbReference type="Proteomes" id="UP000078541"/>
    </source>
</evidence>
<protein>
    <recommendedName>
        <fullName evidence="3">DNA-directed DNA polymerase</fullName>
    </recommendedName>
</protein>
<dbReference type="Proteomes" id="UP000078541">
    <property type="component" value="Unassembled WGS sequence"/>
</dbReference>
<dbReference type="InterPro" id="IPR043502">
    <property type="entry name" value="DNA/RNA_pol_sf"/>
</dbReference>
<proteinExistence type="predicted"/>